<evidence type="ECO:0000313" key="10">
    <source>
        <dbReference type="EMBL" id="NBN88034.1"/>
    </source>
</evidence>
<evidence type="ECO:0000256" key="3">
    <source>
        <dbReference type="ARBA" id="ARBA00029754"/>
    </source>
</evidence>
<dbReference type="EMBL" id="RGGN01000006">
    <property type="protein sequence ID" value="NCU62565.1"/>
    <property type="molecule type" value="Genomic_DNA"/>
</dbReference>
<evidence type="ECO:0000256" key="1">
    <source>
        <dbReference type="ARBA" id="ARBA00013251"/>
    </source>
</evidence>
<dbReference type="Gene3D" id="3.30.70.260">
    <property type="match status" value="1"/>
</dbReference>
<dbReference type="InterPro" id="IPR043519">
    <property type="entry name" value="NT_sf"/>
</dbReference>
<dbReference type="CDD" id="cd05399">
    <property type="entry name" value="NT_Rel-Spo_like"/>
    <property type="match status" value="1"/>
</dbReference>
<feature type="domain" description="TGS" evidence="9">
    <location>
        <begin position="386"/>
        <end position="447"/>
    </location>
</feature>
<dbReference type="Proteomes" id="UP000572953">
    <property type="component" value="Unassembled WGS sequence"/>
</dbReference>
<dbReference type="Gene3D" id="3.10.20.30">
    <property type="match status" value="1"/>
</dbReference>
<dbReference type="InterPro" id="IPR045865">
    <property type="entry name" value="ACT-like_dom_sf"/>
</dbReference>
<dbReference type="PROSITE" id="PS51831">
    <property type="entry name" value="HD"/>
    <property type="match status" value="1"/>
</dbReference>
<dbReference type="PROSITE" id="PS51671">
    <property type="entry name" value="ACT"/>
    <property type="match status" value="1"/>
</dbReference>
<dbReference type="Pfam" id="PF13291">
    <property type="entry name" value="ACT_4"/>
    <property type="match status" value="1"/>
</dbReference>
<dbReference type="GO" id="GO:0008893">
    <property type="term" value="F:guanosine-3',5'-bis(diphosphate) 3'-diphosphatase activity"/>
    <property type="evidence" value="ECO:0007669"/>
    <property type="project" value="TreeGrafter"/>
</dbReference>
<evidence type="ECO:0000259" key="8">
    <source>
        <dbReference type="PROSITE" id="PS51831"/>
    </source>
</evidence>
<dbReference type="CDD" id="cd00077">
    <property type="entry name" value="HDc"/>
    <property type="match status" value="1"/>
</dbReference>
<dbReference type="CDD" id="cd01668">
    <property type="entry name" value="TGS_RSH"/>
    <property type="match status" value="1"/>
</dbReference>
<feature type="domain" description="ACT" evidence="7">
    <location>
        <begin position="490"/>
        <end position="565"/>
    </location>
</feature>
<feature type="domain" description="HD" evidence="8">
    <location>
        <begin position="45"/>
        <end position="144"/>
    </location>
</feature>
<dbReference type="SUPFAM" id="SSF109604">
    <property type="entry name" value="HD-domain/PDEase-like"/>
    <property type="match status" value="1"/>
</dbReference>
<dbReference type="AlphaFoldDB" id="A0A845SDC5"/>
<dbReference type="FunFam" id="3.30.460.10:FF:000001">
    <property type="entry name" value="GTP pyrophosphokinase RelA"/>
    <property type="match status" value="1"/>
</dbReference>
<dbReference type="GO" id="GO:0008728">
    <property type="term" value="F:GTP diphosphokinase activity"/>
    <property type="evidence" value="ECO:0007669"/>
    <property type="project" value="UniProtKB-EC"/>
</dbReference>
<name>A0A845SDC5_9PROT</name>
<protein>
    <recommendedName>
        <fullName evidence="2">GTP pyrophosphokinase rsh</fullName>
        <ecNumber evidence="1">2.7.6.5</ecNumber>
    </recommendedName>
    <alternativeName>
        <fullName evidence="4">(p)ppGpp synthase</fullName>
    </alternativeName>
    <alternativeName>
        <fullName evidence="3">ATP:GTP 3'-pyrophosphotransferase</fullName>
    </alternativeName>
</protein>
<keyword evidence="11" id="KW-0378">Hydrolase</keyword>
<accession>A0A845SDC5</accession>
<evidence type="ECO:0000256" key="4">
    <source>
        <dbReference type="ARBA" id="ARBA00032407"/>
    </source>
</evidence>
<dbReference type="InterPro" id="IPR004811">
    <property type="entry name" value="RelA/Spo_fam"/>
</dbReference>
<dbReference type="Gene3D" id="1.10.3210.10">
    <property type="entry name" value="Hypothetical protein af1432"/>
    <property type="match status" value="1"/>
</dbReference>
<dbReference type="SUPFAM" id="SSF55021">
    <property type="entry name" value="ACT-like"/>
    <property type="match status" value="1"/>
</dbReference>
<dbReference type="SUPFAM" id="SSF81271">
    <property type="entry name" value="TGS-like"/>
    <property type="match status" value="1"/>
</dbReference>
<dbReference type="InterPro" id="IPR007685">
    <property type="entry name" value="RelA_SpoT"/>
</dbReference>
<dbReference type="PANTHER" id="PTHR21262">
    <property type="entry name" value="GUANOSINE-3',5'-BIS DIPHOSPHATE 3'-PYROPHOSPHOHYDROLASE"/>
    <property type="match status" value="1"/>
</dbReference>
<dbReference type="InterPro" id="IPR006674">
    <property type="entry name" value="HD_domain"/>
</dbReference>
<dbReference type="SMART" id="SM00471">
    <property type="entry name" value="HDc"/>
    <property type="match status" value="1"/>
</dbReference>
<dbReference type="EC" id="2.7.6.5" evidence="1"/>
<dbReference type="GO" id="GO:0015949">
    <property type="term" value="P:nucleobase-containing small molecule interconversion"/>
    <property type="evidence" value="ECO:0007669"/>
    <property type="project" value="UniProtKB-ARBA"/>
</dbReference>
<comment type="catalytic activity">
    <reaction evidence="5">
        <text>GTP + ATP = guanosine 3'-diphosphate 5'-triphosphate + AMP</text>
        <dbReference type="Rhea" id="RHEA:22088"/>
        <dbReference type="ChEBI" id="CHEBI:30616"/>
        <dbReference type="ChEBI" id="CHEBI:37565"/>
        <dbReference type="ChEBI" id="CHEBI:142410"/>
        <dbReference type="ChEBI" id="CHEBI:456215"/>
        <dbReference type="EC" id="2.7.6.5"/>
    </reaction>
</comment>
<evidence type="ECO:0000313" key="12">
    <source>
        <dbReference type="Proteomes" id="UP000572953"/>
    </source>
</evidence>
<dbReference type="Proteomes" id="UP000713222">
    <property type="component" value="Unassembled WGS sequence"/>
</dbReference>
<dbReference type="InterPro" id="IPR012676">
    <property type="entry name" value="TGS-like"/>
</dbReference>
<evidence type="ECO:0000256" key="6">
    <source>
        <dbReference type="RuleBase" id="RU003847"/>
    </source>
</evidence>
<dbReference type="PROSITE" id="PS51880">
    <property type="entry name" value="TGS"/>
    <property type="match status" value="1"/>
</dbReference>
<comment type="function">
    <text evidence="6">In eubacteria ppGpp (guanosine 3'-diphosphate 5'-diphosphate) is a mediator of the stringent response that coordinates a variety of cellular activities in response to changes in nutritional abundance.</text>
</comment>
<dbReference type="FunFam" id="1.10.3210.10:FF:000001">
    <property type="entry name" value="GTP pyrophosphokinase RelA"/>
    <property type="match status" value="1"/>
</dbReference>
<comment type="similarity">
    <text evidence="6">Belongs to the relA/spoT family.</text>
</comment>
<comment type="caution">
    <text evidence="11">The sequence shown here is derived from an EMBL/GenBank/DDBJ whole genome shotgun (WGS) entry which is preliminary data.</text>
</comment>
<evidence type="ECO:0000256" key="2">
    <source>
        <dbReference type="ARBA" id="ARBA00014315"/>
    </source>
</evidence>
<dbReference type="Pfam" id="PF04607">
    <property type="entry name" value="RelA_SpoT"/>
    <property type="match status" value="1"/>
</dbReference>
<dbReference type="GO" id="GO:0005886">
    <property type="term" value="C:plasma membrane"/>
    <property type="evidence" value="ECO:0007669"/>
    <property type="project" value="TreeGrafter"/>
</dbReference>
<evidence type="ECO:0000313" key="11">
    <source>
        <dbReference type="EMBL" id="NCU62565.1"/>
    </source>
</evidence>
<dbReference type="PANTHER" id="PTHR21262:SF36">
    <property type="entry name" value="BIFUNCTIONAL (P)PPGPP SYNTHASE_HYDROLASE SPOT"/>
    <property type="match status" value="1"/>
</dbReference>
<sequence length="572" mass="65687">MLNQQELLEKVKVYNNFIDENVVKKAYNFAFDVHKNQKRLSGDPYISHPIAVAAILCDLKVDTATITTALLHDTIEDTEATYSEVNKLFGKEIADLVEGVTKISRLEDKSKEYSVAENFRKLILATSKDIRVLLVKLADRLHNMRTISNISNPDKRLRIAKETMEIYSPLAERMGMHSFRDELEDLAFNVLNPEARKLITDRLTLNKESLGITFSDISKKILKLLEEKGIKAKVTGREKTPFSIWRKIQSKRISLEQITDIVGFRVILDNVDMCYRTLGIFHTEWSMVPGRFKDYISVPKSNNYKSIHTSVIGPKRQKIEIQIRTHEMHEFAERGVAAHWNYKANEKVSNNTLKDYNWLKDLVEMLESGENPEHFFEYTKLQLFQDQVFCFTPKGALIRLPANATPIDFAYAVHTEIGDKCIGCKINGKESPLQSILHNGDEVQIITSSKPSPSMYWSSIAKTGKARAAVRRYWSLRKTDKSEEKAYDTSLWVLLSHKAGTLGEVCTMIGKHKCNISNVELVDKKDDFLSFIFDLEIKNLKDFTNLVSEIKQQGINFKIIRNRKPNVDREKN</sequence>
<evidence type="ECO:0000259" key="7">
    <source>
        <dbReference type="PROSITE" id="PS51671"/>
    </source>
</evidence>
<dbReference type="EMBL" id="RGET01000038">
    <property type="protein sequence ID" value="NBN88034.1"/>
    <property type="molecule type" value="Genomic_DNA"/>
</dbReference>
<dbReference type="Gene3D" id="3.30.460.10">
    <property type="entry name" value="Beta Polymerase, domain 2"/>
    <property type="match status" value="1"/>
</dbReference>
<dbReference type="InterPro" id="IPR002912">
    <property type="entry name" value="ACT_dom"/>
</dbReference>
<dbReference type="Pfam" id="PF02824">
    <property type="entry name" value="TGS"/>
    <property type="match status" value="1"/>
</dbReference>
<dbReference type="SMART" id="SM00954">
    <property type="entry name" value="RelA_SpoT"/>
    <property type="match status" value="1"/>
</dbReference>
<dbReference type="InterPro" id="IPR033655">
    <property type="entry name" value="TGS_RelA/SpoT"/>
</dbReference>
<dbReference type="NCBIfam" id="TIGR00691">
    <property type="entry name" value="spoT_relA"/>
    <property type="match status" value="1"/>
</dbReference>
<dbReference type="InterPro" id="IPR012675">
    <property type="entry name" value="Beta-grasp_dom_sf"/>
</dbReference>
<dbReference type="GO" id="GO:0015969">
    <property type="term" value="P:guanosine tetraphosphate metabolic process"/>
    <property type="evidence" value="ECO:0007669"/>
    <property type="project" value="InterPro"/>
</dbReference>
<dbReference type="InterPro" id="IPR004095">
    <property type="entry name" value="TGS"/>
</dbReference>
<dbReference type="FunFam" id="3.10.20.30:FF:000002">
    <property type="entry name" value="GTP pyrophosphokinase (RelA/SpoT)"/>
    <property type="match status" value="1"/>
</dbReference>
<proteinExistence type="inferred from homology"/>
<reference evidence="11 12" key="1">
    <citation type="submission" date="2018-10" db="EMBL/GenBank/DDBJ databases">
        <title>Iterative Subtractive Binning of Freshwater Chronoseries Metagenomes Recovers Nearly Complete Genomes from over Four Hundred Novel Species.</title>
        <authorList>
            <person name="Rodriguez-R L.M."/>
            <person name="Tsementzi D."/>
            <person name="Luo C."/>
            <person name="Konstantinidis K.T."/>
        </authorList>
    </citation>
    <scope>NUCLEOTIDE SEQUENCE [LARGE SCALE GENOMIC DNA]</scope>
    <source>
        <strain evidence="11">WB7_2B_003</strain>
        <strain evidence="10">WB7_6_001</strain>
    </source>
</reference>
<evidence type="ECO:0000256" key="5">
    <source>
        <dbReference type="ARBA" id="ARBA00048244"/>
    </source>
</evidence>
<dbReference type="GO" id="GO:0042594">
    <property type="term" value="P:response to starvation"/>
    <property type="evidence" value="ECO:0007669"/>
    <property type="project" value="TreeGrafter"/>
</dbReference>
<dbReference type="InterPro" id="IPR003607">
    <property type="entry name" value="HD/PDEase_dom"/>
</dbReference>
<evidence type="ECO:0000259" key="9">
    <source>
        <dbReference type="PROSITE" id="PS51880"/>
    </source>
</evidence>
<gene>
    <name evidence="10" type="ORF">EBV32_02960</name>
    <name evidence="11" type="ORF">EBV78_00485</name>
</gene>
<dbReference type="Pfam" id="PF13328">
    <property type="entry name" value="HD_4"/>
    <property type="match status" value="1"/>
</dbReference>
<dbReference type="SUPFAM" id="SSF81301">
    <property type="entry name" value="Nucleotidyltransferase"/>
    <property type="match status" value="1"/>
</dbReference>
<organism evidence="11 12">
    <name type="scientific">Candidatus Fonsibacter lacus</name>
    <dbReference type="NCBI Taxonomy" id="2576439"/>
    <lineage>
        <taxon>Bacteria</taxon>
        <taxon>Pseudomonadati</taxon>
        <taxon>Pseudomonadota</taxon>
        <taxon>Alphaproteobacteria</taxon>
        <taxon>Candidatus Pelagibacterales</taxon>
        <taxon>Candidatus Pelagibacterales incertae sedis</taxon>
        <taxon>Candidatus Fonsibacter</taxon>
    </lineage>
</organism>